<gene>
    <name evidence="1" type="ORF">F5876DRAFT_75496</name>
</gene>
<dbReference type="EMBL" id="MU795046">
    <property type="protein sequence ID" value="KAJ3811771.1"/>
    <property type="molecule type" value="Genomic_DNA"/>
</dbReference>
<keyword evidence="2" id="KW-1185">Reference proteome</keyword>
<sequence length="307" mass="34742">MYSFSSNVQSLRLQTGGTSPSKLWSLCDTEELLDEALATTLSSCQVLALDCEGDHLGQRGGLSPLSLSESLKRFFALIECESVQKIVYDGRMDFCAFFYECGVRMRNVIDLQLADILSRSARGQSVQTQNRKLHRYLDPSQVIRECSMYEKVHMLGGMASCLKDHVLNATPKGSIDHQAWLRRPIQGKHLSYAAYDIELIELIHNAFQQRGYIKLSLSEQSERYITIWSDIQPQASDNNLYRSHPLLPLEILVQGSPQDKECNGCKRKLSRGSFPPLGSRYCFVCHAVQANMSKKRRGRWNGGRMPV</sequence>
<evidence type="ECO:0000313" key="2">
    <source>
        <dbReference type="Proteomes" id="UP001163835"/>
    </source>
</evidence>
<name>A0ACC1U4T9_9AGAR</name>
<reference evidence="1" key="1">
    <citation type="submission" date="2022-09" db="EMBL/GenBank/DDBJ databases">
        <title>A Global Phylogenomic Analysis of the Shiitake Genus Lentinula.</title>
        <authorList>
            <consortium name="DOE Joint Genome Institute"/>
            <person name="Sierra-Patev S."/>
            <person name="Min B."/>
            <person name="Naranjo-Ortiz M."/>
            <person name="Looney B."/>
            <person name="Konkel Z."/>
            <person name="Slot J.C."/>
            <person name="Sakamoto Y."/>
            <person name="Steenwyk J.L."/>
            <person name="Rokas A."/>
            <person name="Carro J."/>
            <person name="Camarero S."/>
            <person name="Ferreira P."/>
            <person name="Molpeceres G."/>
            <person name="Ruiz-Duenas F.J."/>
            <person name="Serrano A."/>
            <person name="Henrissat B."/>
            <person name="Drula E."/>
            <person name="Hughes K.W."/>
            <person name="Mata J.L."/>
            <person name="Ishikawa N.K."/>
            <person name="Vargas-Isla R."/>
            <person name="Ushijima S."/>
            <person name="Smith C.A."/>
            <person name="Ahrendt S."/>
            <person name="Andreopoulos W."/>
            <person name="He G."/>
            <person name="Labutti K."/>
            <person name="Lipzen A."/>
            <person name="Ng V."/>
            <person name="Riley R."/>
            <person name="Sandor L."/>
            <person name="Barry K."/>
            <person name="Martinez A.T."/>
            <person name="Xiao Y."/>
            <person name="Gibbons J.G."/>
            <person name="Terashima K."/>
            <person name="Grigoriev I.V."/>
            <person name="Hibbett D.S."/>
        </authorList>
    </citation>
    <scope>NUCLEOTIDE SEQUENCE</scope>
    <source>
        <strain evidence="1">TMI1499</strain>
    </source>
</reference>
<evidence type="ECO:0000313" key="1">
    <source>
        <dbReference type="EMBL" id="KAJ3811771.1"/>
    </source>
</evidence>
<dbReference type="Proteomes" id="UP001163835">
    <property type="component" value="Unassembled WGS sequence"/>
</dbReference>
<organism evidence="1 2">
    <name type="scientific">Lentinula aff. lateritia</name>
    <dbReference type="NCBI Taxonomy" id="2804960"/>
    <lineage>
        <taxon>Eukaryota</taxon>
        <taxon>Fungi</taxon>
        <taxon>Dikarya</taxon>
        <taxon>Basidiomycota</taxon>
        <taxon>Agaricomycotina</taxon>
        <taxon>Agaricomycetes</taxon>
        <taxon>Agaricomycetidae</taxon>
        <taxon>Agaricales</taxon>
        <taxon>Marasmiineae</taxon>
        <taxon>Omphalotaceae</taxon>
        <taxon>Lentinula</taxon>
    </lineage>
</organism>
<comment type="caution">
    <text evidence="1">The sequence shown here is derived from an EMBL/GenBank/DDBJ whole genome shotgun (WGS) entry which is preliminary data.</text>
</comment>
<proteinExistence type="predicted"/>
<accession>A0ACC1U4T9</accession>
<protein>
    <submittedName>
        <fullName evidence="1">Uncharacterized protein</fullName>
    </submittedName>
</protein>